<evidence type="ECO:0000256" key="5">
    <source>
        <dbReference type="ARBA" id="ARBA00023002"/>
    </source>
</evidence>
<dbReference type="PANTHER" id="PTHR19370">
    <property type="entry name" value="NADH-CYTOCHROME B5 REDUCTASE"/>
    <property type="match status" value="1"/>
</dbReference>
<evidence type="ECO:0000313" key="10">
    <source>
        <dbReference type="Proteomes" id="UP001516023"/>
    </source>
</evidence>
<dbReference type="EC" id="1.6.2.2" evidence="2"/>
<evidence type="ECO:0000313" key="9">
    <source>
        <dbReference type="EMBL" id="KAL3782473.1"/>
    </source>
</evidence>
<keyword evidence="10" id="KW-1185">Reference proteome</keyword>
<protein>
    <recommendedName>
        <fullName evidence="2">cytochrome-b5 reductase</fullName>
        <ecNumber evidence="2">1.6.2.2</ecNumber>
    </recommendedName>
</protein>
<organism evidence="9 10">
    <name type="scientific">Cyclotella cryptica</name>
    <dbReference type="NCBI Taxonomy" id="29204"/>
    <lineage>
        <taxon>Eukaryota</taxon>
        <taxon>Sar</taxon>
        <taxon>Stramenopiles</taxon>
        <taxon>Ochrophyta</taxon>
        <taxon>Bacillariophyta</taxon>
        <taxon>Coscinodiscophyceae</taxon>
        <taxon>Thalassiosirophycidae</taxon>
        <taxon>Stephanodiscales</taxon>
        <taxon>Stephanodiscaceae</taxon>
        <taxon>Cyclotella</taxon>
    </lineage>
</organism>
<dbReference type="InterPro" id="IPR008333">
    <property type="entry name" value="Cbr1-like_FAD-bd_dom"/>
</dbReference>
<feature type="binding site" evidence="6">
    <location>
        <position position="101"/>
    </location>
    <ligand>
        <name>FAD</name>
        <dbReference type="ChEBI" id="CHEBI:57692"/>
    </ligand>
</feature>
<evidence type="ECO:0000256" key="2">
    <source>
        <dbReference type="ARBA" id="ARBA00012011"/>
    </source>
</evidence>
<feature type="binding site" evidence="6">
    <location>
        <position position="99"/>
    </location>
    <ligand>
        <name>FAD</name>
        <dbReference type="ChEBI" id="CHEBI:57692"/>
    </ligand>
</feature>
<feature type="binding site" evidence="6">
    <location>
        <position position="169"/>
    </location>
    <ligand>
        <name>FAD</name>
        <dbReference type="ChEBI" id="CHEBI:57692"/>
    </ligand>
</feature>
<evidence type="ECO:0000256" key="6">
    <source>
        <dbReference type="PIRSR" id="PIRSR601834-1"/>
    </source>
</evidence>
<feature type="binding site" evidence="6">
    <location>
        <position position="100"/>
    </location>
    <ligand>
        <name>FAD</name>
        <dbReference type="ChEBI" id="CHEBI:57692"/>
    </ligand>
</feature>
<feature type="domain" description="Oxidoreductase FAD/NAD(P)-binding" evidence="7">
    <location>
        <begin position="164"/>
        <end position="276"/>
    </location>
</feature>
<feature type="binding site" evidence="6">
    <location>
        <position position="127"/>
    </location>
    <ligand>
        <name>FAD</name>
        <dbReference type="ChEBI" id="CHEBI:57692"/>
    </ligand>
</feature>
<evidence type="ECO:0000259" key="8">
    <source>
        <dbReference type="Pfam" id="PF00970"/>
    </source>
</evidence>
<dbReference type="PANTHER" id="PTHR19370:SF171">
    <property type="entry name" value="NADH-CYTOCHROME B5 REDUCTASE 2"/>
    <property type="match status" value="1"/>
</dbReference>
<dbReference type="AlphaFoldDB" id="A0ABD3P3K8"/>
<dbReference type="Proteomes" id="UP001516023">
    <property type="component" value="Unassembled WGS sequence"/>
</dbReference>
<dbReference type="InterPro" id="IPR001834">
    <property type="entry name" value="CBR-like"/>
</dbReference>
<keyword evidence="4 6" id="KW-0274">FAD</keyword>
<sequence length="302" mass="33292">MHTDKKAKLSNETSAYPMVLSDRPAVCNLVPAGQCQFNPTFQPVQLLDRLPCGEGGTSYILRFGLPDTTKPMGLTTCACILASAKLMDRDKGELVEVTRPYTPISTNDQVGCFDLLIKDYGENGYLSKYLCEDLPIGGEIQFKHIDFNVKIPAPFTQKKIGMIAGTGITPMIQALHAILGNGPSDQKSETEEVTLLYGSRNKNDILGGDMLRRWASTYEDKFKHIDVLSHEPADSDYDGERGFIDKAKIEKYFPPASLGSDVIIFVCGPPIMYKLLCGPRNEEEVTGILGELGYSSSQVFKF</sequence>
<evidence type="ECO:0000256" key="3">
    <source>
        <dbReference type="ARBA" id="ARBA00022630"/>
    </source>
</evidence>
<evidence type="ECO:0000256" key="4">
    <source>
        <dbReference type="ARBA" id="ARBA00022827"/>
    </source>
</evidence>
<accession>A0ABD3P3K8</accession>
<reference evidence="9 10" key="1">
    <citation type="journal article" date="2020" name="G3 (Bethesda)">
        <title>Improved Reference Genome for Cyclotella cryptica CCMP332, a Model for Cell Wall Morphogenesis, Salinity Adaptation, and Lipid Production in Diatoms (Bacillariophyta).</title>
        <authorList>
            <person name="Roberts W.R."/>
            <person name="Downey K.M."/>
            <person name="Ruck E.C."/>
            <person name="Traller J.C."/>
            <person name="Alverson A.J."/>
        </authorList>
    </citation>
    <scope>NUCLEOTIDE SEQUENCE [LARGE SCALE GENOMIC DNA]</scope>
    <source>
        <strain evidence="9 10">CCMP332</strain>
    </source>
</reference>
<dbReference type="CDD" id="cd06183">
    <property type="entry name" value="cyt_b5_reduct_like"/>
    <property type="match status" value="1"/>
</dbReference>
<dbReference type="EMBL" id="JABMIG020000285">
    <property type="protein sequence ID" value="KAL3782473.1"/>
    <property type="molecule type" value="Genomic_DNA"/>
</dbReference>
<proteinExistence type="predicted"/>
<comment type="cofactor">
    <cofactor evidence="1 6">
        <name>FAD</name>
        <dbReference type="ChEBI" id="CHEBI:57692"/>
    </cofactor>
</comment>
<comment type="caution">
    <text evidence="9">The sequence shown here is derived from an EMBL/GenBank/DDBJ whole genome shotgun (WGS) entry which is preliminary data.</text>
</comment>
<dbReference type="InterPro" id="IPR017938">
    <property type="entry name" value="Riboflavin_synthase-like_b-brl"/>
</dbReference>
<evidence type="ECO:0000259" key="7">
    <source>
        <dbReference type="Pfam" id="PF00175"/>
    </source>
</evidence>
<keyword evidence="3 6" id="KW-0285">Flavoprotein</keyword>
<dbReference type="SUPFAM" id="SSF52343">
    <property type="entry name" value="Ferredoxin reductase-like, C-terminal NADP-linked domain"/>
    <property type="match status" value="1"/>
</dbReference>
<dbReference type="Gene3D" id="2.40.30.10">
    <property type="entry name" value="Translation factors"/>
    <property type="match status" value="1"/>
</dbReference>
<dbReference type="PRINTS" id="PR00406">
    <property type="entry name" value="CYTB5RDTASE"/>
</dbReference>
<dbReference type="SUPFAM" id="SSF63380">
    <property type="entry name" value="Riboflavin synthase domain-like"/>
    <property type="match status" value="1"/>
</dbReference>
<feature type="domain" description="Flavoprotein pyridine nucleotide cytochrome reductase-like FAD-binding" evidence="8">
    <location>
        <begin position="60"/>
        <end position="143"/>
    </location>
</feature>
<dbReference type="InterPro" id="IPR039261">
    <property type="entry name" value="FNR_nucleotide-bd"/>
</dbReference>
<keyword evidence="5" id="KW-0560">Oxidoreductase</keyword>
<name>A0ABD3P3K8_9STRA</name>
<dbReference type="Pfam" id="PF00970">
    <property type="entry name" value="FAD_binding_6"/>
    <property type="match status" value="1"/>
</dbReference>
<dbReference type="GO" id="GO:0090524">
    <property type="term" value="F:cytochrome-b5 reductase activity, acting on NADH"/>
    <property type="evidence" value="ECO:0007669"/>
    <property type="project" value="UniProtKB-EC"/>
</dbReference>
<dbReference type="InterPro" id="IPR001433">
    <property type="entry name" value="OxRdtase_FAD/NAD-bd"/>
</dbReference>
<gene>
    <name evidence="9" type="ORF">HJC23_002224</name>
</gene>
<feature type="binding site" evidence="6">
    <location>
        <position position="116"/>
    </location>
    <ligand>
        <name>FAD</name>
        <dbReference type="ChEBI" id="CHEBI:57692"/>
    </ligand>
</feature>
<dbReference type="Gene3D" id="3.40.50.80">
    <property type="entry name" value="Nucleotide-binding domain of ferredoxin-NADP reductase (FNR) module"/>
    <property type="match status" value="1"/>
</dbReference>
<evidence type="ECO:0000256" key="1">
    <source>
        <dbReference type="ARBA" id="ARBA00001974"/>
    </source>
</evidence>
<feature type="binding site" evidence="6">
    <location>
        <position position="118"/>
    </location>
    <ligand>
        <name>FAD</name>
        <dbReference type="ChEBI" id="CHEBI:57692"/>
    </ligand>
</feature>
<dbReference type="Pfam" id="PF00175">
    <property type="entry name" value="NAD_binding_1"/>
    <property type="match status" value="1"/>
</dbReference>